<sequence>MSYILDALKNSQDSRSRGAVPDLASQMAAARPGPTRSERIWRMVALATVLLLLAVLAVLGWQRWLAPPVVDPQLAPPLAEQSAPVAAPPGTAPTAAPQTAVQPPAATATESVASTAQAGAPGLPSAAPEPAAPALAQAAAPVESQAPGLAALQQLAGVRVSVDEPKPASPPTPAAAPDGPPPIVQKLELPVERPPVAAPAPKPQPLVPALSVPQAVPAPGPQLAEYGAVEHWKQLPAQVQQQLREMPFNVHIYARDPKLRFVKTGGRTLREGDAINAELKVLHITRDGMIVGYKGGKYWMRLS</sequence>
<feature type="region of interest" description="Disordered" evidence="1">
    <location>
        <begin position="162"/>
        <end position="186"/>
    </location>
</feature>
<gene>
    <name evidence="4" type="ORF">SAMN05216221_1717</name>
</gene>
<dbReference type="OrthoDB" id="5432325at2"/>
<keyword evidence="2" id="KW-0812">Transmembrane</keyword>
<accession>A0A1H1RU41</accession>
<evidence type="ECO:0000256" key="2">
    <source>
        <dbReference type="SAM" id="Phobius"/>
    </source>
</evidence>
<evidence type="ECO:0000313" key="5">
    <source>
        <dbReference type="Proteomes" id="UP000243359"/>
    </source>
</evidence>
<dbReference type="RefSeq" id="WP_090348546.1">
    <property type="nucleotide sequence ID" value="NZ_LT629751.1"/>
</dbReference>
<feature type="region of interest" description="Disordered" evidence="1">
    <location>
        <begin position="81"/>
        <end position="139"/>
    </location>
</feature>
<feature type="region of interest" description="Disordered" evidence="1">
    <location>
        <begin position="14"/>
        <end position="34"/>
    </location>
</feature>
<dbReference type="EMBL" id="LT629751">
    <property type="protein sequence ID" value="SDS39200.1"/>
    <property type="molecule type" value="Genomic_DNA"/>
</dbReference>
<dbReference type="AlphaFoldDB" id="A0A1H1RU41"/>
<keyword evidence="5" id="KW-1185">Reference proteome</keyword>
<dbReference type="InterPro" id="IPR032389">
    <property type="entry name" value="GspB_C"/>
</dbReference>
<feature type="compositionally biased region" description="Low complexity" evidence="1">
    <location>
        <begin position="92"/>
        <end position="139"/>
    </location>
</feature>
<proteinExistence type="predicted"/>
<evidence type="ECO:0000313" key="4">
    <source>
        <dbReference type="EMBL" id="SDS39200.1"/>
    </source>
</evidence>
<reference evidence="5" key="1">
    <citation type="submission" date="2016-10" db="EMBL/GenBank/DDBJ databases">
        <authorList>
            <person name="Varghese N."/>
            <person name="Submissions S."/>
        </authorList>
    </citation>
    <scope>NUCLEOTIDE SEQUENCE [LARGE SCALE GENOMIC DNA]</scope>
    <source>
        <strain evidence="5">KCTC 32247</strain>
    </source>
</reference>
<feature type="compositionally biased region" description="Pro residues" evidence="1">
    <location>
        <begin position="167"/>
        <end position="183"/>
    </location>
</feature>
<name>A0A1H1RU41_9PSED</name>
<keyword evidence="2" id="KW-1133">Transmembrane helix</keyword>
<feature type="domain" description="Type II secretion system protein GspB C-terminal" evidence="3">
    <location>
        <begin position="245"/>
        <end position="300"/>
    </location>
</feature>
<organism evidence="4 5">
    <name type="scientific">Pseudomonas oryzae</name>
    <dbReference type="NCBI Taxonomy" id="1392877"/>
    <lineage>
        <taxon>Bacteria</taxon>
        <taxon>Pseudomonadati</taxon>
        <taxon>Pseudomonadota</taxon>
        <taxon>Gammaproteobacteria</taxon>
        <taxon>Pseudomonadales</taxon>
        <taxon>Pseudomonadaceae</taxon>
        <taxon>Pseudomonas</taxon>
    </lineage>
</organism>
<dbReference type="GO" id="GO:0015627">
    <property type="term" value="C:type II protein secretion system complex"/>
    <property type="evidence" value="ECO:0007669"/>
    <property type="project" value="InterPro"/>
</dbReference>
<keyword evidence="2" id="KW-0472">Membrane</keyword>
<dbReference type="Proteomes" id="UP000243359">
    <property type="component" value="Chromosome I"/>
</dbReference>
<dbReference type="STRING" id="1392877.SAMN05216221_1717"/>
<evidence type="ECO:0000259" key="3">
    <source>
        <dbReference type="Pfam" id="PF16537"/>
    </source>
</evidence>
<protein>
    <submittedName>
        <fullName evidence="4">Type II secretion system protein B</fullName>
    </submittedName>
</protein>
<dbReference type="Pfam" id="PF16537">
    <property type="entry name" value="T2SSB"/>
    <property type="match status" value="1"/>
</dbReference>
<feature type="transmembrane region" description="Helical" evidence="2">
    <location>
        <begin position="40"/>
        <end position="61"/>
    </location>
</feature>
<evidence type="ECO:0000256" key="1">
    <source>
        <dbReference type="SAM" id="MobiDB-lite"/>
    </source>
</evidence>